<dbReference type="RefSeq" id="WP_137630804.1">
    <property type="nucleotide sequence ID" value="NZ_BJDO01000015.1"/>
</dbReference>
<proteinExistence type="inferred from homology"/>
<dbReference type="Proteomes" id="UP001596190">
    <property type="component" value="Unassembled WGS sequence"/>
</dbReference>
<dbReference type="PANTHER" id="PTHR11808">
    <property type="entry name" value="TRANS-SULFURATION ENZYME FAMILY MEMBER"/>
    <property type="match status" value="1"/>
</dbReference>
<dbReference type="PROSITE" id="PS00868">
    <property type="entry name" value="CYS_MET_METAB_PP"/>
    <property type="match status" value="1"/>
</dbReference>
<keyword evidence="6" id="KW-1185">Reference proteome</keyword>
<keyword evidence="5" id="KW-0808">Transferase</keyword>
<dbReference type="InterPro" id="IPR015424">
    <property type="entry name" value="PyrdxlP-dep_Trfase"/>
</dbReference>
<evidence type="ECO:0000256" key="4">
    <source>
        <dbReference type="RuleBase" id="RU362118"/>
    </source>
</evidence>
<dbReference type="SUPFAM" id="SSF53383">
    <property type="entry name" value="PLP-dependent transferases"/>
    <property type="match status" value="1"/>
</dbReference>
<evidence type="ECO:0000256" key="1">
    <source>
        <dbReference type="ARBA" id="ARBA00001933"/>
    </source>
</evidence>
<dbReference type="Gene3D" id="3.40.640.10">
    <property type="entry name" value="Type I PLP-dependent aspartate aminotransferase-like (Major domain)"/>
    <property type="match status" value="1"/>
</dbReference>
<dbReference type="GO" id="GO:0008483">
    <property type="term" value="F:transaminase activity"/>
    <property type="evidence" value="ECO:0007669"/>
    <property type="project" value="UniProtKB-KW"/>
</dbReference>
<comment type="similarity">
    <text evidence="2 4">Belongs to the trans-sulfuration enzymes family.</text>
</comment>
<keyword evidence="3 4" id="KW-0663">Pyridoxal phosphate</keyword>
<dbReference type="InterPro" id="IPR015421">
    <property type="entry name" value="PyrdxlP-dep_Trfase_major"/>
</dbReference>
<evidence type="ECO:0000256" key="2">
    <source>
        <dbReference type="ARBA" id="ARBA00009077"/>
    </source>
</evidence>
<dbReference type="CDD" id="cd00614">
    <property type="entry name" value="CGS_like"/>
    <property type="match status" value="1"/>
</dbReference>
<dbReference type="InterPro" id="IPR000277">
    <property type="entry name" value="Cys/Met-Metab_PyrdxlP-dep_enz"/>
</dbReference>
<dbReference type="InterPro" id="IPR015422">
    <property type="entry name" value="PyrdxlP-dep_Trfase_small"/>
</dbReference>
<dbReference type="Gene3D" id="3.90.1150.10">
    <property type="entry name" value="Aspartate Aminotransferase, domain 1"/>
    <property type="match status" value="1"/>
</dbReference>
<accession>A0ABW1T7V8</accession>
<comment type="caution">
    <text evidence="5">The sequence shown here is derived from an EMBL/GenBank/DDBJ whole genome shotgun (WGS) entry which is preliminary data.</text>
</comment>
<evidence type="ECO:0000256" key="3">
    <source>
        <dbReference type="ARBA" id="ARBA00022898"/>
    </source>
</evidence>
<dbReference type="PIRSF" id="PIRSF001434">
    <property type="entry name" value="CGS"/>
    <property type="match status" value="1"/>
</dbReference>
<dbReference type="PANTHER" id="PTHR11808:SF90">
    <property type="entry name" value="CYSTATHIONINE GAMMA-SYNTHASE"/>
    <property type="match status" value="1"/>
</dbReference>
<dbReference type="Pfam" id="PF01053">
    <property type="entry name" value="Cys_Met_Meta_PP"/>
    <property type="match status" value="1"/>
</dbReference>
<evidence type="ECO:0000313" key="6">
    <source>
        <dbReference type="Proteomes" id="UP001596190"/>
    </source>
</evidence>
<keyword evidence="5" id="KW-0032">Aminotransferase</keyword>
<organism evidence="5 6">
    <name type="scientific">Secundilactobacillus hailunensis</name>
    <dbReference type="NCBI Taxonomy" id="2559923"/>
    <lineage>
        <taxon>Bacteria</taxon>
        <taxon>Bacillati</taxon>
        <taxon>Bacillota</taxon>
        <taxon>Bacilli</taxon>
        <taxon>Lactobacillales</taxon>
        <taxon>Lactobacillaceae</taxon>
        <taxon>Secundilactobacillus</taxon>
    </lineage>
</organism>
<sequence>MSKQSEQTEHIETILAQAGNRTDDVKTGAVSTPLYFSTAYRHAGLGQSTGYDYSRETNPTRDVLQQTLAKLENGVAAFALISGMAAIQLVFSQFKTGDEIVVSDDLYGGSFRFFDLLTDHYGLKFHLWDGQDYDRLTKLTTRDAVKAIWLETPSNPTMKIIDIHHTAEVAHQHDVQVIADNTFYTPLLQQPLKEGADLVVHSATKYLSGHNDILAGTVICKHEEDADWLQYNLTTTGATLDPFDCWLLLRSLKTLPLRLAQHERNAKAIVASLKQNKAVDKILYPGHGGMISFYVHDESWVNTILQHLKIISFAESLGGVESLMTIPAIQTHKDLTEKQRQAKHITRNLLRLSVGIENSDDLIQDLTQAINAAATTVTSHATTVTNK</sequence>
<gene>
    <name evidence="5" type="ORF">ACFP1H_06100</name>
</gene>
<comment type="cofactor">
    <cofactor evidence="1 4">
        <name>pyridoxal 5'-phosphate</name>
        <dbReference type="ChEBI" id="CHEBI:597326"/>
    </cofactor>
</comment>
<dbReference type="EMBL" id="JBHSSA010000049">
    <property type="protein sequence ID" value="MFC6254155.1"/>
    <property type="molecule type" value="Genomic_DNA"/>
</dbReference>
<reference evidence="6" key="1">
    <citation type="journal article" date="2019" name="Int. J. Syst. Evol. Microbiol.">
        <title>The Global Catalogue of Microorganisms (GCM) 10K type strain sequencing project: providing services to taxonomists for standard genome sequencing and annotation.</title>
        <authorList>
            <consortium name="The Broad Institute Genomics Platform"/>
            <consortium name="The Broad Institute Genome Sequencing Center for Infectious Disease"/>
            <person name="Wu L."/>
            <person name="Ma J."/>
        </authorList>
    </citation>
    <scope>NUCLEOTIDE SEQUENCE [LARGE SCALE GENOMIC DNA]</scope>
    <source>
        <strain evidence="6">CCM 8950</strain>
    </source>
</reference>
<protein>
    <submittedName>
        <fullName evidence="5">Aminotransferase class I/II-fold pyridoxal phosphate-dependent enzyme</fullName>
    </submittedName>
</protein>
<dbReference type="InterPro" id="IPR054542">
    <property type="entry name" value="Cys_met_metab_PP"/>
</dbReference>
<evidence type="ECO:0000313" key="5">
    <source>
        <dbReference type="EMBL" id="MFC6254155.1"/>
    </source>
</evidence>
<name>A0ABW1T7V8_9LACO</name>